<dbReference type="Proteomes" id="UP000216057">
    <property type="component" value="Unassembled WGS sequence"/>
</dbReference>
<dbReference type="SUPFAM" id="SSF51412">
    <property type="entry name" value="Inosine monophosphate dehydrogenase (IMPDH)"/>
    <property type="match status" value="1"/>
</dbReference>
<dbReference type="AlphaFoldDB" id="A0A261GE17"/>
<proteinExistence type="predicted"/>
<evidence type="ECO:0000313" key="2">
    <source>
        <dbReference type="EMBL" id="OZG69657.1"/>
    </source>
</evidence>
<keyword evidence="2" id="KW-0223">Dioxygenase</keyword>
<name>A0A261GE17_9BIFI</name>
<protein>
    <submittedName>
        <fullName evidence="2">Dioxygenase</fullName>
    </submittedName>
</protein>
<sequence length="271" mass="27771">MSERSVSTIRMTPDTISNPATPSPSPRTSMFSPSEGVAMERHTTLPSVTRTVAGNATVEGRLTSPVARVPESTARCGGITVKGHTLKTFAYTTDAAVIRNTNASAILAVYPFTGEPIITQALLTVAQQPLFVGVGGGTTTGNRVIELAMVAEMQGAAGVVINAPAPAATVEAAMSAIDIPVIATVTTDDEVTEEKILAGAAIINVAAGHNTAAVVASIRAHHPETPILASGGASDESIIATIEAGADAVTWTPPSAQQLQSQMMARYRGES</sequence>
<feature type="region of interest" description="Disordered" evidence="1">
    <location>
        <begin position="1"/>
        <end position="36"/>
    </location>
</feature>
<evidence type="ECO:0000256" key="1">
    <source>
        <dbReference type="SAM" id="MobiDB-lite"/>
    </source>
</evidence>
<gene>
    <name evidence="2" type="ORF">BEUL_0074</name>
</gene>
<dbReference type="Gene3D" id="3.20.20.70">
    <property type="entry name" value="Aldolase class I"/>
    <property type="match status" value="1"/>
</dbReference>
<dbReference type="GO" id="GO:0051213">
    <property type="term" value="F:dioxygenase activity"/>
    <property type="evidence" value="ECO:0007669"/>
    <property type="project" value="UniProtKB-KW"/>
</dbReference>
<reference evidence="2 3" key="1">
    <citation type="journal article" date="2017" name="BMC Genomics">
        <title>Comparative genomic and phylogenomic analyses of the Bifidobacteriaceae family.</title>
        <authorList>
            <person name="Lugli G.A."/>
            <person name="Milani C."/>
            <person name="Turroni F."/>
            <person name="Duranti S."/>
            <person name="Mancabelli L."/>
            <person name="Mangifesta M."/>
            <person name="Ferrario C."/>
            <person name="Modesto M."/>
            <person name="Mattarelli P."/>
            <person name="Jiri K."/>
            <person name="van Sinderen D."/>
            <person name="Ventura M."/>
        </authorList>
    </citation>
    <scope>NUCLEOTIDE SEQUENCE [LARGE SCALE GENOMIC DNA]</scope>
    <source>
        <strain evidence="2 3">DSM 100216</strain>
    </source>
</reference>
<feature type="compositionally biased region" description="Polar residues" evidence="1">
    <location>
        <begin position="1"/>
        <end position="32"/>
    </location>
</feature>
<keyword evidence="2" id="KW-0560">Oxidoreductase</keyword>
<dbReference type="InterPro" id="IPR013785">
    <property type="entry name" value="Aldolase_TIM"/>
</dbReference>
<dbReference type="EMBL" id="MWWZ01000001">
    <property type="protein sequence ID" value="OZG69657.1"/>
    <property type="molecule type" value="Genomic_DNA"/>
</dbReference>
<comment type="caution">
    <text evidence="2">The sequence shown here is derived from an EMBL/GenBank/DDBJ whole genome shotgun (WGS) entry which is preliminary data.</text>
</comment>
<organism evidence="2 3">
    <name type="scientific">Bifidobacterium eulemuris</name>
    <dbReference type="NCBI Taxonomy" id="1765219"/>
    <lineage>
        <taxon>Bacteria</taxon>
        <taxon>Bacillati</taxon>
        <taxon>Actinomycetota</taxon>
        <taxon>Actinomycetes</taxon>
        <taxon>Bifidobacteriales</taxon>
        <taxon>Bifidobacteriaceae</taxon>
        <taxon>Bifidobacterium</taxon>
    </lineage>
</organism>
<accession>A0A261GE17</accession>
<evidence type="ECO:0000313" key="3">
    <source>
        <dbReference type="Proteomes" id="UP000216057"/>
    </source>
</evidence>